<dbReference type="EMBL" id="ATNB01000123">
    <property type="protein sequence ID" value="EPP34989.1"/>
    <property type="molecule type" value="Genomic_DNA"/>
</dbReference>
<comment type="caution">
    <text evidence="1">The sequence shown here is derived from an EMBL/GenBank/DDBJ whole genome shotgun (WGS) entry which is preliminary data.</text>
</comment>
<organism evidence="1 2">
    <name type="scientific">Chlamydia ibidis</name>
    <dbReference type="NCBI Taxonomy" id="1405396"/>
    <lineage>
        <taxon>Bacteria</taxon>
        <taxon>Pseudomonadati</taxon>
        <taxon>Chlamydiota</taxon>
        <taxon>Chlamydiia</taxon>
        <taxon>Chlamydiales</taxon>
        <taxon>Chlamydiaceae</taxon>
        <taxon>Chlamydia/Chlamydophila group</taxon>
        <taxon>Chlamydia</taxon>
    </lineage>
</organism>
<dbReference type="HOGENOM" id="CLU_131228_3_1_0"/>
<dbReference type="AlphaFoldDB" id="S7J3I7"/>
<proteinExistence type="predicted"/>
<evidence type="ECO:0000313" key="1">
    <source>
        <dbReference type="EMBL" id="EPP34989.1"/>
    </source>
</evidence>
<name>S7J3I7_9CHLA</name>
<dbReference type="Proteomes" id="UP000016200">
    <property type="component" value="Unassembled WGS sequence"/>
</dbReference>
<gene>
    <name evidence="1" type="ORF">CP10139811_1527</name>
</gene>
<evidence type="ECO:0000313" key="2">
    <source>
        <dbReference type="Proteomes" id="UP000016200"/>
    </source>
</evidence>
<reference evidence="1 2" key="1">
    <citation type="submission" date="2013-04" db="EMBL/GenBank/DDBJ databases">
        <title>Genome sequence of Chlamydia psittaci 10-1398/11.</title>
        <authorList>
            <person name="Huot-Creasy H."/>
            <person name="McCracken C.L."/>
            <person name="Humphries M."/>
            <person name="Sachse K."/>
            <person name="Laroucau K."/>
            <person name="Bavoil P."/>
            <person name="Myers G.S."/>
        </authorList>
    </citation>
    <scope>NUCLEOTIDE SEQUENCE [LARGE SCALE GENOMIC DNA]</scope>
    <source>
        <strain evidence="1 2">10_1398_11</strain>
    </source>
</reference>
<protein>
    <submittedName>
        <fullName evidence="1">Uncharacterized protein</fullName>
    </submittedName>
</protein>
<feature type="non-terminal residue" evidence="1">
    <location>
        <position position="1"/>
    </location>
</feature>
<accession>S7J3I7</accession>
<sequence>HAFSLGKIHNQKSPLFSKRKQNKTFNAEIMYFLFENPRFNLKAMPFYHKNPPFNQKSRIFFSKIPRLIKKPCIFSWKNTQSKITTFL</sequence>